<proteinExistence type="predicted"/>
<dbReference type="Proteomes" id="UP000282084">
    <property type="component" value="Unassembled WGS sequence"/>
</dbReference>
<gene>
    <name evidence="1" type="ORF">C8E97_3079</name>
</gene>
<sequence>MHTRTITRDVARDIGVIVDGDLAVLTTGRPVLRS</sequence>
<name>A0A495W0D0_9PSEU</name>
<reference evidence="1 2" key="1">
    <citation type="submission" date="2018-10" db="EMBL/GenBank/DDBJ databases">
        <title>Sequencing the genomes of 1000 actinobacteria strains.</title>
        <authorList>
            <person name="Klenk H.-P."/>
        </authorList>
    </citation>
    <scope>NUCLEOTIDE SEQUENCE [LARGE SCALE GENOMIC DNA]</scope>
    <source>
        <strain evidence="1 2">DSM 43800</strain>
    </source>
</reference>
<protein>
    <submittedName>
        <fullName evidence="1">Uncharacterized protein</fullName>
    </submittedName>
</protein>
<evidence type="ECO:0000313" key="1">
    <source>
        <dbReference type="EMBL" id="RKT54457.1"/>
    </source>
</evidence>
<accession>A0A495W0D0</accession>
<dbReference type="EMBL" id="RBXO01000001">
    <property type="protein sequence ID" value="RKT54457.1"/>
    <property type="molecule type" value="Genomic_DNA"/>
</dbReference>
<keyword evidence="2" id="KW-1185">Reference proteome</keyword>
<comment type="caution">
    <text evidence="1">The sequence shown here is derived from an EMBL/GenBank/DDBJ whole genome shotgun (WGS) entry which is preliminary data.</text>
</comment>
<organism evidence="1 2">
    <name type="scientific">Saccharothrix australiensis</name>
    <dbReference type="NCBI Taxonomy" id="2072"/>
    <lineage>
        <taxon>Bacteria</taxon>
        <taxon>Bacillati</taxon>
        <taxon>Actinomycetota</taxon>
        <taxon>Actinomycetes</taxon>
        <taxon>Pseudonocardiales</taxon>
        <taxon>Pseudonocardiaceae</taxon>
        <taxon>Saccharothrix</taxon>
    </lineage>
</organism>
<evidence type="ECO:0000313" key="2">
    <source>
        <dbReference type="Proteomes" id="UP000282084"/>
    </source>
</evidence>
<dbReference type="AlphaFoldDB" id="A0A495W0D0"/>